<keyword evidence="1" id="KW-0732">Signal</keyword>
<dbReference type="AlphaFoldDB" id="A0A1E3XGB4"/>
<dbReference type="InterPro" id="IPR011989">
    <property type="entry name" value="ARM-like"/>
</dbReference>
<protein>
    <submittedName>
        <fullName evidence="2">Glycerophosphodiester phosphodiesterase</fullName>
    </submittedName>
</protein>
<dbReference type="GO" id="GO:0016491">
    <property type="term" value="F:oxidoreductase activity"/>
    <property type="evidence" value="ECO:0007669"/>
    <property type="project" value="TreeGrafter"/>
</dbReference>
<evidence type="ECO:0000313" key="2">
    <source>
        <dbReference type="EMBL" id="ODS34667.1"/>
    </source>
</evidence>
<dbReference type="Pfam" id="PF13646">
    <property type="entry name" value="HEAT_2"/>
    <property type="match status" value="1"/>
</dbReference>
<organism evidence="2 3">
    <name type="scientific">Candidatus Scalindua rubra</name>
    <dbReference type="NCBI Taxonomy" id="1872076"/>
    <lineage>
        <taxon>Bacteria</taxon>
        <taxon>Pseudomonadati</taxon>
        <taxon>Planctomycetota</taxon>
        <taxon>Candidatus Brocadiia</taxon>
        <taxon>Candidatus Brocadiales</taxon>
        <taxon>Candidatus Scalinduaceae</taxon>
        <taxon>Candidatus Scalindua</taxon>
    </lineage>
</organism>
<dbReference type="InterPro" id="IPR004155">
    <property type="entry name" value="PBS_lyase_HEAT"/>
</dbReference>
<name>A0A1E3XGB4_9BACT</name>
<dbReference type="PANTHER" id="PTHR12697:SF5">
    <property type="entry name" value="DEOXYHYPUSINE HYDROXYLASE"/>
    <property type="match status" value="1"/>
</dbReference>
<feature type="chain" id="PRO_5009140117" evidence="1">
    <location>
        <begin position="32"/>
        <end position="84"/>
    </location>
</feature>
<dbReference type="EMBL" id="MAYW01000003">
    <property type="protein sequence ID" value="ODS34667.1"/>
    <property type="molecule type" value="Genomic_DNA"/>
</dbReference>
<feature type="signal peptide" evidence="1">
    <location>
        <begin position="1"/>
        <end position="31"/>
    </location>
</feature>
<dbReference type="Proteomes" id="UP000094056">
    <property type="component" value="Unassembled WGS sequence"/>
</dbReference>
<dbReference type="SUPFAM" id="SSF48371">
    <property type="entry name" value="ARM repeat"/>
    <property type="match status" value="1"/>
</dbReference>
<dbReference type="InterPro" id="IPR016024">
    <property type="entry name" value="ARM-type_fold"/>
</dbReference>
<proteinExistence type="predicted"/>
<evidence type="ECO:0000313" key="3">
    <source>
        <dbReference type="Proteomes" id="UP000094056"/>
    </source>
</evidence>
<dbReference type="SMART" id="SM00567">
    <property type="entry name" value="EZ_HEAT"/>
    <property type="match status" value="1"/>
</dbReference>
<gene>
    <name evidence="2" type="ORF">SCARUB_00247</name>
</gene>
<dbReference type="Gene3D" id="1.25.10.10">
    <property type="entry name" value="Leucine-rich Repeat Variant"/>
    <property type="match status" value="1"/>
</dbReference>
<comment type="caution">
    <text evidence="2">The sequence shown here is derived from an EMBL/GenBank/DDBJ whole genome shotgun (WGS) entry which is preliminary data.</text>
</comment>
<dbReference type="PANTHER" id="PTHR12697">
    <property type="entry name" value="PBS LYASE HEAT-LIKE PROTEIN"/>
    <property type="match status" value="1"/>
</dbReference>
<evidence type="ECO:0000256" key="1">
    <source>
        <dbReference type="SAM" id="SignalP"/>
    </source>
</evidence>
<accession>A0A1E3XGB4</accession>
<sequence length="84" mass="9356">MKINKKVMLLNIFKAAMFALLIISGMQSSRASEVDILIQELKDENSYVRWRAAETLGKIGDSRAVDPLIAAMKDKDEEVRMGAA</sequence>
<reference evidence="2 3" key="1">
    <citation type="submission" date="2016-07" db="EMBL/GenBank/DDBJ databases">
        <title>Draft genome of Scalindua rubra, obtained from a brine-seawater interface in the Red Sea, sheds light on salt adaptation in anammox bacteria.</title>
        <authorList>
            <person name="Speth D.R."/>
            <person name="Lagkouvardos I."/>
            <person name="Wang Y."/>
            <person name="Qian P.-Y."/>
            <person name="Dutilh B.E."/>
            <person name="Jetten M.S."/>
        </authorList>
    </citation>
    <scope>NUCLEOTIDE SEQUENCE [LARGE SCALE GENOMIC DNA]</scope>
    <source>
        <strain evidence="2">BSI-1</strain>
    </source>
</reference>